<keyword evidence="9" id="KW-1185">Reference proteome</keyword>
<dbReference type="GO" id="GO:0009055">
    <property type="term" value="F:electron transfer activity"/>
    <property type="evidence" value="ECO:0007669"/>
    <property type="project" value="InterPro"/>
</dbReference>
<comment type="subcellular location">
    <subcellularLocation>
        <location evidence="1">Cell membrane</location>
        <topology evidence="1">Multi-pass membrane protein</topology>
    </subcellularLocation>
</comment>
<keyword evidence="3 6" id="KW-0812">Transmembrane</keyword>
<feature type="transmembrane region" description="Helical" evidence="6">
    <location>
        <begin position="183"/>
        <end position="205"/>
    </location>
</feature>
<evidence type="ECO:0000256" key="6">
    <source>
        <dbReference type="SAM" id="Phobius"/>
    </source>
</evidence>
<protein>
    <submittedName>
        <fullName evidence="8">Cytochrome B</fullName>
    </submittedName>
</protein>
<keyword evidence="4 6" id="KW-1133">Transmembrane helix</keyword>
<evidence type="ECO:0000256" key="2">
    <source>
        <dbReference type="ARBA" id="ARBA00022475"/>
    </source>
</evidence>
<gene>
    <name evidence="8" type="ORF">F1189_21965</name>
</gene>
<dbReference type="SUPFAM" id="SSF81342">
    <property type="entry name" value="Transmembrane di-heme cytochromes"/>
    <property type="match status" value="1"/>
</dbReference>
<dbReference type="EMBL" id="VWPK01000042">
    <property type="protein sequence ID" value="KAA5609900.1"/>
    <property type="molecule type" value="Genomic_DNA"/>
</dbReference>
<evidence type="ECO:0000313" key="9">
    <source>
        <dbReference type="Proteomes" id="UP000325255"/>
    </source>
</evidence>
<organism evidence="8 9">
    <name type="scientific">Rhodovastum atsumiense</name>
    <dbReference type="NCBI Taxonomy" id="504468"/>
    <lineage>
        <taxon>Bacteria</taxon>
        <taxon>Pseudomonadati</taxon>
        <taxon>Pseudomonadota</taxon>
        <taxon>Alphaproteobacteria</taxon>
        <taxon>Acetobacterales</taxon>
        <taxon>Acetobacteraceae</taxon>
        <taxon>Rhodovastum</taxon>
    </lineage>
</organism>
<dbReference type="PANTHER" id="PTHR30485">
    <property type="entry name" value="NI/FE-HYDROGENASE 1 B-TYPE CYTOCHROME SUBUNIT"/>
    <property type="match status" value="1"/>
</dbReference>
<keyword evidence="2" id="KW-1003">Cell membrane</keyword>
<accession>A0A5M6INR9</accession>
<evidence type="ECO:0000313" key="8">
    <source>
        <dbReference type="EMBL" id="KAA5609900.1"/>
    </source>
</evidence>
<dbReference type="GO" id="GO:0005886">
    <property type="term" value="C:plasma membrane"/>
    <property type="evidence" value="ECO:0007669"/>
    <property type="project" value="UniProtKB-SubCell"/>
</dbReference>
<reference evidence="8 9" key="1">
    <citation type="submission" date="2019-09" db="EMBL/GenBank/DDBJ databases">
        <title>Genome sequence of Rhodovastum atsumiense, a diverse member of the Acetobacteraceae family of non-sulfur purple photosynthetic bacteria.</title>
        <authorList>
            <person name="Meyer T."/>
            <person name="Kyndt J."/>
        </authorList>
    </citation>
    <scope>NUCLEOTIDE SEQUENCE [LARGE SCALE GENOMIC DNA]</scope>
    <source>
        <strain evidence="8 9">DSM 21279</strain>
    </source>
</reference>
<evidence type="ECO:0000256" key="5">
    <source>
        <dbReference type="ARBA" id="ARBA00023136"/>
    </source>
</evidence>
<sequence>MARVWSPLVRLAHWTLVGGFAVAWLTEDDLLQAHVWAGYLVAAAVLVRLAWGIVGPEQDRLRHFLRPPGEVVAYLREALTLRSRRYPGHTPAGAVMGLALLLSIGATAFTGMATLAETRNAGPLAPWFGSGASAVLPVLISPARADEHGHRTKGEHGEYTLGRDGRAVGHKGEDSAFEDLHEFFANLTLVLVLLHVTGVLLASYAHRENLVRGMITGRKPAGD</sequence>
<evidence type="ECO:0000256" key="3">
    <source>
        <dbReference type="ARBA" id="ARBA00022692"/>
    </source>
</evidence>
<dbReference type="GO" id="GO:0020037">
    <property type="term" value="F:heme binding"/>
    <property type="evidence" value="ECO:0007669"/>
    <property type="project" value="TreeGrafter"/>
</dbReference>
<dbReference type="Pfam" id="PF01292">
    <property type="entry name" value="Ni_hydr_CYTB"/>
    <property type="match status" value="1"/>
</dbReference>
<feature type="transmembrane region" description="Helical" evidence="6">
    <location>
        <begin position="92"/>
        <end position="116"/>
    </location>
</feature>
<keyword evidence="5 6" id="KW-0472">Membrane</keyword>
<dbReference type="Gene3D" id="1.20.950.20">
    <property type="entry name" value="Transmembrane di-heme cytochromes, Chain C"/>
    <property type="match status" value="1"/>
</dbReference>
<dbReference type="AlphaFoldDB" id="A0A5M6INR9"/>
<evidence type="ECO:0000259" key="7">
    <source>
        <dbReference type="Pfam" id="PF01292"/>
    </source>
</evidence>
<dbReference type="Proteomes" id="UP000325255">
    <property type="component" value="Unassembled WGS sequence"/>
</dbReference>
<dbReference type="InterPro" id="IPR011577">
    <property type="entry name" value="Cyt_b561_bac/Ni-Hgenase"/>
</dbReference>
<feature type="transmembrane region" description="Helical" evidence="6">
    <location>
        <begin position="7"/>
        <end position="24"/>
    </location>
</feature>
<dbReference type="PANTHER" id="PTHR30485:SF2">
    <property type="entry name" value="BLL0597 PROTEIN"/>
    <property type="match status" value="1"/>
</dbReference>
<evidence type="ECO:0000256" key="1">
    <source>
        <dbReference type="ARBA" id="ARBA00004651"/>
    </source>
</evidence>
<evidence type="ECO:0000256" key="4">
    <source>
        <dbReference type="ARBA" id="ARBA00022989"/>
    </source>
</evidence>
<dbReference type="GO" id="GO:0022904">
    <property type="term" value="P:respiratory electron transport chain"/>
    <property type="evidence" value="ECO:0007669"/>
    <property type="project" value="InterPro"/>
</dbReference>
<dbReference type="InterPro" id="IPR051542">
    <property type="entry name" value="Hydrogenase_cytochrome"/>
</dbReference>
<feature type="domain" description="Cytochrome b561 bacterial/Ni-hydrogenase" evidence="7">
    <location>
        <begin position="4"/>
        <end position="217"/>
    </location>
</feature>
<dbReference type="InterPro" id="IPR016174">
    <property type="entry name" value="Di-haem_cyt_TM"/>
</dbReference>
<comment type="caution">
    <text evidence="8">The sequence shown here is derived from an EMBL/GenBank/DDBJ whole genome shotgun (WGS) entry which is preliminary data.</text>
</comment>
<proteinExistence type="predicted"/>
<name>A0A5M6INR9_9PROT</name>
<feature type="transmembrane region" description="Helical" evidence="6">
    <location>
        <begin position="36"/>
        <end position="54"/>
    </location>
</feature>
<dbReference type="OrthoDB" id="196472at2"/>